<dbReference type="GO" id="GO:0005634">
    <property type="term" value="C:nucleus"/>
    <property type="evidence" value="ECO:0007669"/>
    <property type="project" value="UniProtKB-SubCell"/>
</dbReference>
<dbReference type="FunFam" id="3.30.160.60:FF:000202">
    <property type="entry name" value="Zinc finger protein 574"/>
    <property type="match status" value="1"/>
</dbReference>
<dbReference type="EMBL" id="VZUI01072514">
    <property type="protein sequence ID" value="NXV07375.1"/>
    <property type="molecule type" value="Genomic_DNA"/>
</dbReference>
<proteinExistence type="predicted"/>
<keyword evidence="10" id="KW-1185">Reference proteome</keyword>
<dbReference type="SMART" id="SM00355">
    <property type="entry name" value="ZnF_C2H2"/>
    <property type="match status" value="2"/>
</dbReference>
<evidence type="ECO:0000256" key="1">
    <source>
        <dbReference type="ARBA" id="ARBA00004123"/>
    </source>
</evidence>
<dbReference type="SUPFAM" id="SSF57667">
    <property type="entry name" value="beta-beta-alpha zinc fingers"/>
    <property type="match status" value="1"/>
</dbReference>
<reference evidence="9 10" key="1">
    <citation type="submission" date="2019-09" db="EMBL/GenBank/DDBJ databases">
        <title>Bird 10,000 Genomes (B10K) Project - Family phase.</title>
        <authorList>
            <person name="Zhang G."/>
        </authorList>
    </citation>
    <scope>NUCLEOTIDE SEQUENCE [LARGE SCALE GENOMIC DNA]</scope>
    <source>
        <strain evidence="9">OUT-0056</strain>
        <tissue evidence="9">Blood</tissue>
    </source>
</reference>
<dbReference type="Gene3D" id="3.30.160.60">
    <property type="entry name" value="Classic Zinc Finger"/>
    <property type="match status" value="2"/>
</dbReference>
<keyword evidence="6" id="KW-0539">Nucleus</keyword>
<evidence type="ECO:0000256" key="2">
    <source>
        <dbReference type="ARBA" id="ARBA00022723"/>
    </source>
</evidence>
<accession>A0A7L3QVK5</accession>
<name>A0A7L3QVK5_9SYLV</name>
<evidence type="ECO:0000313" key="10">
    <source>
        <dbReference type="Proteomes" id="UP000524451"/>
    </source>
</evidence>
<dbReference type="Proteomes" id="UP000524451">
    <property type="component" value="Unassembled WGS sequence"/>
</dbReference>
<dbReference type="PROSITE" id="PS00028">
    <property type="entry name" value="ZINC_FINGER_C2H2_1"/>
    <property type="match status" value="2"/>
</dbReference>
<evidence type="ECO:0000256" key="7">
    <source>
        <dbReference type="PROSITE-ProRule" id="PRU00042"/>
    </source>
</evidence>
<sequence>CQECGKSFAIAVRLAEHRRIHTGERPYGCQHCGKAYRSFSNLWKHRKVHRQQLPGEGVGGVGEGLGG</sequence>
<keyword evidence="3" id="KW-0677">Repeat</keyword>
<organism evidence="9 10">
    <name type="scientific">Cettia cetti</name>
    <dbReference type="NCBI Taxonomy" id="68486"/>
    <lineage>
        <taxon>Eukaryota</taxon>
        <taxon>Metazoa</taxon>
        <taxon>Chordata</taxon>
        <taxon>Craniata</taxon>
        <taxon>Vertebrata</taxon>
        <taxon>Euteleostomi</taxon>
        <taxon>Archelosauria</taxon>
        <taxon>Archosauria</taxon>
        <taxon>Dinosauria</taxon>
        <taxon>Saurischia</taxon>
        <taxon>Theropoda</taxon>
        <taxon>Coelurosauria</taxon>
        <taxon>Aves</taxon>
        <taxon>Neognathae</taxon>
        <taxon>Neoaves</taxon>
        <taxon>Telluraves</taxon>
        <taxon>Australaves</taxon>
        <taxon>Passeriformes</taxon>
        <taxon>Sylvioidea</taxon>
        <taxon>Sylviidae</taxon>
        <taxon>Acrocephalinae</taxon>
        <taxon>Cettia</taxon>
    </lineage>
</organism>
<dbReference type="GO" id="GO:0032502">
    <property type="term" value="P:developmental process"/>
    <property type="evidence" value="ECO:0007669"/>
    <property type="project" value="UniProtKB-ARBA"/>
</dbReference>
<evidence type="ECO:0000313" key="9">
    <source>
        <dbReference type="EMBL" id="NXV07375.1"/>
    </source>
</evidence>
<keyword evidence="2" id="KW-0479">Metal-binding</keyword>
<dbReference type="PANTHER" id="PTHR23234">
    <property type="entry name" value="ZNF44 PROTEIN"/>
    <property type="match status" value="1"/>
</dbReference>
<protein>
    <submittedName>
        <fullName evidence="9">ZN574 protein</fullName>
    </submittedName>
</protein>
<evidence type="ECO:0000256" key="3">
    <source>
        <dbReference type="ARBA" id="ARBA00022737"/>
    </source>
</evidence>
<dbReference type="GO" id="GO:0008270">
    <property type="term" value="F:zinc ion binding"/>
    <property type="evidence" value="ECO:0007669"/>
    <property type="project" value="UniProtKB-KW"/>
</dbReference>
<dbReference type="FunFam" id="3.30.160.60:FF:001498">
    <property type="entry name" value="Zinc finger protein 404"/>
    <property type="match status" value="1"/>
</dbReference>
<dbReference type="AlphaFoldDB" id="A0A7L3QVK5"/>
<feature type="non-terminal residue" evidence="9">
    <location>
        <position position="1"/>
    </location>
</feature>
<gene>
    <name evidence="9" type="primary">Znf574_2</name>
    <name evidence="9" type="ORF">CETCET_R15313</name>
</gene>
<evidence type="ECO:0000259" key="8">
    <source>
        <dbReference type="PROSITE" id="PS50157"/>
    </source>
</evidence>
<dbReference type="InterPro" id="IPR013087">
    <property type="entry name" value="Znf_C2H2_type"/>
</dbReference>
<feature type="domain" description="C2H2-type" evidence="8">
    <location>
        <begin position="1"/>
        <end position="26"/>
    </location>
</feature>
<evidence type="ECO:0000256" key="4">
    <source>
        <dbReference type="ARBA" id="ARBA00022771"/>
    </source>
</evidence>
<keyword evidence="5" id="KW-0862">Zinc</keyword>
<dbReference type="InterPro" id="IPR036236">
    <property type="entry name" value="Znf_C2H2_sf"/>
</dbReference>
<dbReference type="PANTHER" id="PTHR23234:SF8">
    <property type="entry name" value="C2H2-TYPE DOMAIN-CONTAINING PROTEIN"/>
    <property type="match status" value="1"/>
</dbReference>
<evidence type="ECO:0000256" key="6">
    <source>
        <dbReference type="ARBA" id="ARBA00023242"/>
    </source>
</evidence>
<keyword evidence="4 7" id="KW-0863">Zinc-finger</keyword>
<comment type="caution">
    <text evidence="9">The sequence shown here is derived from an EMBL/GenBank/DDBJ whole genome shotgun (WGS) entry which is preliminary data.</text>
</comment>
<comment type="subcellular location">
    <subcellularLocation>
        <location evidence="1">Nucleus</location>
    </subcellularLocation>
</comment>
<feature type="domain" description="C2H2-type" evidence="8">
    <location>
        <begin position="27"/>
        <end position="54"/>
    </location>
</feature>
<dbReference type="PROSITE" id="PS50157">
    <property type="entry name" value="ZINC_FINGER_C2H2_2"/>
    <property type="match status" value="2"/>
</dbReference>
<feature type="non-terminal residue" evidence="9">
    <location>
        <position position="67"/>
    </location>
</feature>
<evidence type="ECO:0000256" key="5">
    <source>
        <dbReference type="ARBA" id="ARBA00022833"/>
    </source>
</evidence>
<dbReference type="Pfam" id="PF00096">
    <property type="entry name" value="zf-C2H2"/>
    <property type="match status" value="2"/>
</dbReference>
<dbReference type="InterPro" id="IPR050758">
    <property type="entry name" value="Znf_C2H2-type"/>
</dbReference>